<keyword evidence="4 13" id="KW-0479">Metal-binding</keyword>
<dbReference type="RefSeq" id="WP_214058439.1">
    <property type="nucleotide sequence ID" value="NZ_BAAAHS010000010.1"/>
</dbReference>
<evidence type="ECO:0000256" key="8">
    <source>
        <dbReference type="ARBA" id="ARBA00023239"/>
    </source>
</evidence>
<keyword evidence="8" id="KW-0456">Lyase</keyword>
<reference evidence="16 17" key="1">
    <citation type="submission" date="2021-05" db="EMBL/GenBank/DDBJ databases">
        <title>Complete genome of Nocardioides aquaticus KCTC 9944T isolated from meromictic and hypersaline Ekho Lake, Antarctica.</title>
        <authorList>
            <person name="Hwang K."/>
            <person name="Kim K.M."/>
            <person name="Choe H."/>
        </authorList>
    </citation>
    <scope>NUCLEOTIDE SEQUENCE [LARGE SCALE GENOMIC DNA]</scope>
    <source>
        <strain evidence="16 17">KCTC 9944</strain>
    </source>
</reference>
<keyword evidence="2 13" id="KW-0575">Peroxidase</keyword>
<sequence length="420" mass="43651">MVRGVSRRGLLGGGAAAVGLAGAYGLGRVDDPATATAGAGEERYPFRGEHQAGIVTPAQDRLHFAAFDVTTDSRDELVALLQLWTAAAERMTGGGAAGPVGPVEGAADLPPDDTGEAIGLPASGLTLTFGFGPGLFRDAAGTDRFGLADRQPASLKDLPHFPGDQLVGRRTGGDLCVQACAQDPQVAVHAIRNLARIGFGTVAIRWSQLGFGRTSSTTAAQDTPRNLFGFKDGTANVRAEDDTALGEHVWVGADDDAAGSWLAGGSYLVARRINMTIETWDRQTLAEQEGIVGRAKGTGAPLSGGEETTPPDFAMPGSNDQPVIPVDAHVRVVHPSSNGGAQMLRRGYNFVDGTNELGGLDAGLFFLAFVRDPETDFVPVQLAMARSDALMEYLRTTGSALFAVPAGVGEGEHVGQALFT</sequence>
<dbReference type="InterPro" id="IPR006311">
    <property type="entry name" value="TAT_signal"/>
</dbReference>
<dbReference type="EMBL" id="CP075371">
    <property type="protein sequence ID" value="QVT78915.1"/>
    <property type="molecule type" value="Genomic_DNA"/>
</dbReference>
<dbReference type="InterPro" id="IPR048328">
    <property type="entry name" value="Dyp_perox_C"/>
</dbReference>
<keyword evidence="7 13" id="KW-0408">Iron</keyword>
<evidence type="ECO:0000256" key="7">
    <source>
        <dbReference type="ARBA" id="ARBA00023004"/>
    </source>
</evidence>
<keyword evidence="6 13" id="KW-0560">Oxidoreductase</keyword>
<dbReference type="SUPFAM" id="SSF54909">
    <property type="entry name" value="Dimeric alpha+beta barrel"/>
    <property type="match status" value="1"/>
</dbReference>
<evidence type="ECO:0000256" key="13">
    <source>
        <dbReference type="RuleBase" id="RU365017"/>
    </source>
</evidence>
<name>A0ABX8EEK4_9ACTN</name>
<dbReference type="InterPro" id="IPR006314">
    <property type="entry name" value="Dyp_peroxidase"/>
</dbReference>
<dbReference type="PANTHER" id="PTHR30521:SF4">
    <property type="entry name" value="DEFERROCHELATASE"/>
    <property type="match status" value="1"/>
</dbReference>
<evidence type="ECO:0000313" key="16">
    <source>
        <dbReference type="EMBL" id="QVT78915.1"/>
    </source>
</evidence>
<dbReference type="InterPro" id="IPR048327">
    <property type="entry name" value="Dyp_perox_N"/>
</dbReference>
<evidence type="ECO:0000259" key="14">
    <source>
        <dbReference type="Pfam" id="PF04261"/>
    </source>
</evidence>
<dbReference type="EC" id="1.11.1.-" evidence="13"/>
<feature type="domain" description="Dyp-type peroxidase C-terminal" evidence="15">
    <location>
        <begin position="223"/>
        <end position="408"/>
    </location>
</feature>
<evidence type="ECO:0000256" key="10">
    <source>
        <dbReference type="ARBA" id="ARBA00033771"/>
    </source>
</evidence>
<evidence type="ECO:0000256" key="11">
    <source>
        <dbReference type="ARBA" id="ARBA00033775"/>
    </source>
</evidence>
<dbReference type="NCBIfam" id="TIGR01413">
    <property type="entry name" value="Dyp_perox_fam"/>
    <property type="match status" value="1"/>
</dbReference>
<dbReference type="InterPro" id="IPR011008">
    <property type="entry name" value="Dimeric_a/b-barrel"/>
</dbReference>
<comment type="cofactor">
    <cofactor evidence="13">
        <name>heme b</name>
        <dbReference type="ChEBI" id="CHEBI:60344"/>
    </cofactor>
    <text evidence="13">Binds 1 heme b (iron(II)-protoporphyrin IX) group non-covalently per subunit.</text>
</comment>
<dbReference type="InterPro" id="IPR006313">
    <property type="entry name" value="EfeB/EfeN"/>
</dbReference>
<dbReference type="Proteomes" id="UP000679307">
    <property type="component" value="Chromosome"/>
</dbReference>
<dbReference type="PROSITE" id="PS51404">
    <property type="entry name" value="DYP_PEROXIDASE"/>
    <property type="match status" value="1"/>
</dbReference>
<comment type="function">
    <text evidence="13">Involved in the recovery of exogenous heme iron. Extracts iron from heme while preserving the protoporphyrin ring intact.</text>
</comment>
<accession>A0ABX8EEK4</accession>
<feature type="domain" description="Dyp-type peroxidase N-terminal" evidence="14">
    <location>
        <begin position="51"/>
        <end position="211"/>
    </location>
</feature>
<evidence type="ECO:0000313" key="17">
    <source>
        <dbReference type="Proteomes" id="UP000679307"/>
    </source>
</evidence>
<evidence type="ECO:0000256" key="2">
    <source>
        <dbReference type="ARBA" id="ARBA00022559"/>
    </source>
</evidence>
<evidence type="ECO:0000256" key="4">
    <source>
        <dbReference type="ARBA" id="ARBA00022723"/>
    </source>
</evidence>
<evidence type="ECO:0000256" key="9">
    <source>
        <dbReference type="ARBA" id="ARBA00025737"/>
    </source>
</evidence>
<dbReference type="Pfam" id="PF04261">
    <property type="entry name" value="Dyp_perox_N"/>
    <property type="match status" value="1"/>
</dbReference>
<dbReference type="GO" id="GO:0004601">
    <property type="term" value="F:peroxidase activity"/>
    <property type="evidence" value="ECO:0007669"/>
    <property type="project" value="UniProtKB-KW"/>
</dbReference>
<evidence type="ECO:0000259" key="15">
    <source>
        <dbReference type="Pfam" id="PF20628"/>
    </source>
</evidence>
<comment type="catalytic activity">
    <reaction evidence="12">
        <text>heme b + 2 H(+) = protoporphyrin IX + Fe(2+)</text>
        <dbReference type="Rhea" id="RHEA:22584"/>
        <dbReference type="ChEBI" id="CHEBI:15378"/>
        <dbReference type="ChEBI" id="CHEBI:29033"/>
        <dbReference type="ChEBI" id="CHEBI:57306"/>
        <dbReference type="ChEBI" id="CHEBI:60344"/>
        <dbReference type="EC" id="4.98.1.1"/>
    </reaction>
    <physiologicalReaction direction="left-to-right" evidence="12">
        <dbReference type="Rhea" id="RHEA:22585"/>
    </physiologicalReaction>
</comment>
<comment type="subcellular location">
    <subcellularLocation>
        <location evidence="1">Cell envelope</location>
    </subcellularLocation>
</comment>
<dbReference type="NCBIfam" id="TIGR01412">
    <property type="entry name" value="tat_substr_1"/>
    <property type="match status" value="1"/>
</dbReference>
<dbReference type="PROSITE" id="PS51318">
    <property type="entry name" value="TAT"/>
    <property type="match status" value="1"/>
</dbReference>
<evidence type="ECO:0000256" key="12">
    <source>
        <dbReference type="ARBA" id="ARBA00048856"/>
    </source>
</evidence>
<proteinExistence type="inferred from homology"/>
<evidence type="ECO:0000256" key="1">
    <source>
        <dbReference type="ARBA" id="ARBA00004196"/>
    </source>
</evidence>
<keyword evidence="5" id="KW-0732">Signal</keyword>
<evidence type="ECO:0000256" key="5">
    <source>
        <dbReference type="ARBA" id="ARBA00022729"/>
    </source>
</evidence>
<organism evidence="16 17">
    <name type="scientific">Nocardioides aquaticus</name>
    <dbReference type="NCBI Taxonomy" id="160826"/>
    <lineage>
        <taxon>Bacteria</taxon>
        <taxon>Bacillati</taxon>
        <taxon>Actinomycetota</taxon>
        <taxon>Actinomycetes</taxon>
        <taxon>Propionibacteriales</taxon>
        <taxon>Nocardioidaceae</taxon>
        <taxon>Nocardioides</taxon>
    </lineage>
</organism>
<evidence type="ECO:0000256" key="3">
    <source>
        <dbReference type="ARBA" id="ARBA00022617"/>
    </source>
</evidence>
<dbReference type="PANTHER" id="PTHR30521">
    <property type="entry name" value="DEFERROCHELATASE/PEROXIDASE"/>
    <property type="match status" value="1"/>
</dbReference>
<gene>
    <name evidence="16" type="primary">efeN</name>
    <name evidence="16" type="ORF">ENKNEFLB_01293</name>
</gene>
<dbReference type="Pfam" id="PF20628">
    <property type="entry name" value="Dyp_perox_C"/>
    <property type="match status" value="1"/>
</dbReference>
<comment type="similarity">
    <text evidence="9 13">Belongs to the DyP-type peroxidase family.</text>
</comment>
<keyword evidence="17" id="KW-1185">Reference proteome</keyword>
<evidence type="ECO:0000256" key="6">
    <source>
        <dbReference type="ARBA" id="ARBA00023002"/>
    </source>
</evidence>
<keyword evidence="3 13" id="KW-0349">Heme</keyword>
<protein>
    <recommendedName>
        <fullName evidence="10 13">Deferrochelatase</fullName>
        <ecNumber evidence="13">1.11.1.-</ecNumber>
    </recommendedName>
    <alternativeName>
        <fullName evidence="11 13">Peroxidase EfeB</fullName>
    </alternativeName>
</protein>